<dbReference type="SUPFAM" id="SSF52540">
    <property type="entry name" value="P-loop containing nucleoside triphosphate hydrolases"/>
    <property type="match status" value="1"/>
</dbReference>
<reference evidence="3" key="1">
    <citation type="journal article" date="2014" name="Front. Microbiol.">
        <title>High frequency of phylogenetically diverse reductive dehalogenase-homologous genes in deep subseafloor sedimentary metagenomes.</title>
        <authorList>
            <person name="Kawai M."/>
            <person name="Futagami T."/>
            <person name="Toyoda A."/>
            <person name="Takaki Y."/>
            <person name="Nishi S."/>
            <person name="Hori S."/>
            <person name="Arai W."/>
            <person name="Tsubouchi T."/>
            <person name="Morono Y."/>
            <person name="Uchiyama I."/>
            <person name="Ito T."/>
            <person name="Fujiyama A."/>
            <person name="Inagaki F."/>
            <person name="Takami H."/>
        </authorList>
    </citation>
    <scope>NUCLEOTIDE SEQUENCE</scope>
    <source>
        <strain evidence="3">Expedition CK06-06</strain>
    </source>
</reference>
<dbReference type="InterPro" id="IPR003439">
    <property type="entry name" value="ABC_transporter-like_ATP-bd"/>
</dbReference>
<dbReference type="GO" id="GO:0016887">
    <property type="term" value="F:ATP hydrolysis activity"/>
    <property type="evidence" value="ECO:0007669"/>
    <property type="project" value="InterPro"/>
</dbReference>
<feature type="domain" description="ABC transporter" evidence="2">
    <location>
        <begin position="1"/>
        <end position="77"/>
    </location>
</feature>
<gene>
    <name evidence="3" type="ORF">S12H4_21121</name>
</gene>
<dbReference type="InterPro" id="IPR027417">
    <property type="entry name" value="P-loop_NTPase"/>
</dbReference>
<feature type="non-terminal residue" evidence="3">
    <location>
        <position position="1"/>
    </location>
</feature>
<protein>
    <recommendedName>
        <fullName evidence="2">ABC transporter domain-containing protein</fullName>
    </recommendedName>
</protein>
<dbReference type="AlphaFoldDB" id="X1SNX4"/>
<evidence type="ECO:0000259" key="2">
    <source>
        <dbReference type="Pfam" id="PF00005"/>
    </source>
</evidence>
<organism evidence="3">
    <name type="scientific">marine sediment metagenome</name>
    <dbReference type="NCBI Taxonomy" id="412755"/>
    <lineage>
        <taxon>unclassified sequences</taxon>
        <taxon>metagenomes</taxon>
        <taxon>ecological metagenomes</taxon>
    </lineage>
</organism>
<dbReference type="EMBL" id="BARW01010819">
    <property type="protein sequence ID" value="GAI80851.1"/>
    <property type="molecule type" value="Genomic_DNA"/>
</dbReference>
<proteinExistence type="predicted"/>
<comment type="caution">
    <text evidence="3">The sequence shown here is derived from an EMBL/GenBank/DDBJ whole genome shotgun (WGS) entry which is preliminary data.</text>
</comment>
<dbReference type="Pfam" id="PF00005">
    <property type="entry name" value="ABC_tran"/>
    <property type="match status" value="1"/>
</dbReference>
<sequence>GPSGVGKSTLLKCLNGLLKPASGSIQINQKEIIGISEKEIQKVRVQLGMVFQDFNLIQRISAIDNVLTGRLPHILFYRKYIYGFTFSEQDFQISFSEIPIISF</sequence>
<name>X1SNX4_9ZZZZ</name>
<dbReference type="Gene3D" id="3.40.50.300">
    <property type="entry name" value="P-loop containing nucleotide triphosphate hydrolases"/>
    <property type="match status" value="1"/>
</dbReference>
<dbReference type="PANTHER" id="PTHR43166">
    <property type="entry name" value="AMINO ACID IMPORT ATP-BINDING PROTEIN"/>
    <property type="match status" value="1"/>
</dbReference>
<accession>X1SNX4</accession>
<evidence type="ECO:0000256" key="1">
    <source>
        <dbReference type="ARBA" id="ARBA00022448"/>
    </source>
</evidence>
<keyword evidence="1" id="KW-0813">Transport</keyword>
<dbReference type="InterPro" id="IPR050086">
    <property type="entry name" value="MetN_ABC_transporter-like"/>
</dbReference>
<dbReference type="GO" id="GO:0005524">
    <property type="term" value="F:ATP binding"/>
    <property type="evidence" value="ECO:0007669"/>
    <property type="project" value="InterPro"/>
</dbReference>
<evidence type="ECO:0000313" key="3">
    <source>
        <dbReference type="EMBL" id="GAI80851.1"/>
    </source>
</evidence>